<feature type="transmembrane region" description="Helical" evidence="1">
    <location>
        <begin position="129"/>
        <end position="154"/>
    </location>
</feature>
<dbReference type="EMBL" id="DVHA01000162">
    <property type="protein sequence ID" value="HIR60909.1"/>
    <property type="molecule type" value="Genomic_DNA"/>
</dbReference>
<organism evidence="3 4">
    <name type="scientific">Candidatus Faecivivens stercoravium</name>
    <dbReference type="NCBI Taxonomy" id="2840803"/>
    <lineage>
        <taxon>Bacteria</taxon>
        <taxon>Bacillati</taxon>
        <taxon>Bacillota</taxon>
        <taxon>Clostridia</taxon>
        <taxon>Eubacteriales</taxon>
        <taxon>Oscillospiraceae</taxon>
        <taxon>Oscillospiraceae incertae sedis</taxon>
        <taxon>Candidatus Faecivivens</taxon>
    </lineage>
</organism>
<dbReference type="InterPro" id="IPR025874">
    <property type="entry name" value="DZR"/>
</dbReference>
<evidence type="ECO:0000256" key="1">
    <source>
        <dbReference type="SAM" id="Phobius"/>
    </source>
</evidence>
<evidence type="ECO:0000259" key="2">
    <source>
        <dbReference type="Pfam" id="PF12773"/>
    </source>
</evidence>
<dbReference type="Proteomes" id="UP000824241">
    <property type="component" value="Unassembled WGS sequence"/>
</dbReference>
<keyword evidence="1" id="KW-0472">Membrane</keyword>
<accession>A0A9D1J5C5</accession>
<protein>
    <submittedName>
        <fullName evidence="3">Zinc ribbon domain-containing protein</fullName>
    </submittedName>
</protein>
<feature type="transmembrane region" description="Helical" evidence="1">
    <location>
        <begin position="41"/>
        <end position="61"/>
    </location>
</feature>
<feature type="domain" description="DZANK-type" evidence="2">
    <location>
        <begin position="70"/>
        <end position="112"/>
    </location>
</feature>
<name>A0A9D1J5C5_9FIRM</name>
<reference evidence="3" key="2">
    <citation type="journal article" date="2021" name="PeerJ">
        <title>Extensive microbial diversity within the chicken gut microbiome revealed by metagenomics and culture.</title>
        <authorList>
            <person name="Gilroy R."/>
            <person name="Ravi A."/>
            <person name="Getino M."/>
            <person name="Pursley I."/>
            <person name="Horton D.L."/>
            <person name="Alikhan N.F."/>
            <person name="Baker D."/>
            <person name="Gharbi K."/>
            <person name="Hall N."/>
            <person name="Watson M."/>
            <person name="Adriaenssens E.M."/>
            <person name="Foster-Nyarko E."/>
            <person name="Jarju S."/>
            <person name="Secka A."/>
            <person name="Antonio M."/>
            <person name="Oren A."/>
            <person name="Chaudhuri R.R."/>
            <person name="La Ragione R."/>
            <person name="Hildebrand F."/>
            <person name="Pallen M.J."/>
        </authorList>
    </citation>
    <scope>NUCLEOTIDE SEQUENCE</scope>
    <source>
        <strain evidence="3">CHK189-12415</strain>
    </source>
</reference>
<evidence type="ECO:0000313" key="3">
    <source>
        <dbReference type="EMBL" id="HIR60909.1"/>
    </source>
</evidence>
<reference evidence="3" key="1">
    <citation type="submission" date="2020-10" db="EMBL/GenBank/DDBJ databases">
        <authorList>
            <person name="Gilroy R."/>
        </authorList>
    </citation>
    <scope>NUCLEOTIDE SEQUENCE</scope>
    <source>
        <strain evidence="3">CHK189-12415</strain>
    </source>
</reference>
<gene>
    <name evidence="3" type="ORF">IAB37_04970</name>
</gene>
<sequence length="310" mass="33260">MSIAAGFIFLIPILILVLAAITAVGVFVYRDAKARGLPAAAWTICAVLLPGFVGLALYLVARTGRSALKCPNCGRRVERTFAVCPYCGEKLKLACPGCGAAVEPDWKVCPNCAAPLPEREPPVKEKEKGLGWLLAICVIIPLVLVIGLICLMVLPLDHGGYSTSRVYYAADEMLAECPELQGTVVDSWLKMLEDEDADIALLWQKQDRTGEESGEAVEILGCYVYLRGYDGETLNSASSGDLLGRVDLDILVTGAPGEEATVGYFQLAADQVAAPPEVYLNGQKVTVPSTNLTGEVELPLLFDFYLTDGE</sequence>
<keyword evidence="1" id="KW-1133">Transmembrane helix</keyword>
<keyword evidence="1" id="KW-0812">Transmembrane</keyword>
<evidence type="ECO:0000313" key="4">
    <source>
        <dbReference type="Proteomes" id="UP000824241"/>
    </source>
</evidence>
<dbReference type="AlphaFoldDB" id="A0A9D1J5C5"/>
<comment type="caution">
    <text evidence="3">The sequence shown here is derived from an EMBL/GenBank/DDBJ whole genome shotgun (WGS) entry which is preliminary data.</text>
</comment>
<proteinExistence type="predicted"/>
<dbReference type="Pfam" id="PF12773">
    <property type="entry name" value="DZR"/>
    <property type="match status" value="1"/>
</dbReference>
<feature type="transmembrane region" description="Helical" evidence="1">
    <location>
        <begin position="7"/>
        <end position="29"/>
    </location>
</feature>